<organism evidence="1 2">
    <name type="scientific">Mortierella alpina</name>
    <name type="common">Oleaginous fungus</name>
    <name type="synonym">Mortierella renispora</name>
    <dbReference type="NCBI Taxonomy" id="64518"/>
    <lineage>
        <taxon>Eukaryota</taxon>
        <taxon>Fungi</taxon>
        <taxon>Fungi incertae sedis</taxon>
        <taxon>Mucoromycota</taxon>
        <taxon>Mortierellomycotina</taxon>
        <taxon>Mortierellomycetes</taxon>
        <taxon>Mortierellales</taxon>
        <taxon>Mortierellaceae</taxon>
        <taxon>Mortierella</taxon>
    </lineage>
</organism>
<dbReference type="InterPro" id="IPR036930">
    <property type="entry name" value="WGR_dom_sf"/>
</dbReference>
<proteinExistence type="predicted"/>
<evidence type="ECO:0000313" key="1">
    <source>
        <dbReference type="EMBL" id="KAF9967332.1"/>
    </source>
</evidence>
<dbReference type="Proteomes" id="UP000738359">
    <property type="component" value="Unassembled WGS sequence"/>
</dbReference>
<feature type="non-terminal residue" evidence="1">
    <location>
        <position position="376"/>
    </location>
</feature>
<dbReference type="EMBL" id="JAAAHY010000085">
    <property type="protein sequence ID" value="KAF9967332.1"/>
    <property type="molecule type" value="Genomic_DNA"/>
</dbReference>
<reference evidence="1" key="1">
    <citation type="journal article" date="2020" name="Fungal Divers.">
        <title>Resolving the Mortierellaceae phylogeny through synthesis of multi-gene phylogenetics and phylogenomics.</title>
        <authorList>
            <person name="Vandepol N."/>
            <person name="Liber J."/>
            <person name="Desiro A."/>
            <person name="Na H."/>
            <person name="Kennedy M."/>
            <person name="Barry K."/>
            <person name="Grigoriev I.V."/>
            <person name="Miller A.N."/>
            <person name="O'Donnell K."/>
            <person name="Stajich J.E."/>
            <person name="Bonito G."/>
        </authorList>
    </citation>
    <scope>NUCLEOTIDE SEQUENCE</scope>
    <source>
        <strain evidence="1">CK1249</strain>
    </source>
</reference>
<dbReference type="AlphaFoldDB" id="A0A9P6M6B5"/>
<sequence length="376" mass="42515">KDVEITDGEEIIKVITTTKETGVVAQPAVAKESFCFRRLAFGAGEVASGALNKVDGVWKRSVHVLTTRKAHVDHVCPIAKTSYVYYDDEVYDSDLTEKSTGITYVTQLIYDSEAKVYYVYYRWGETEYTLDGPHETIESAKEAFQVSYKEKFDVEWKEREIATSDRWTYEVKTYETFEELEEVEEVVEETEVQAIITREHSEHTDTPQTPEVITESGEIVLEHVTKEVIVVDEIVKEVANAKDEVVTVAEEETDAEVADENAMNDEDMVDADVPSVNLLEFTISGTPASLGDMTVERLVREMSASPIFDEQTMGILDLAKEPDILRFLVDQVEEDPAYTKLLLWTVYKSGGEGINQSTRNAMCILKKAGIQFHLQR</sequence>
<protein>
    <submittedName>
        <fullName evidence="1">Uncharacterized protein</fullName>
    </submittedName>
</protein>
<comment type="caution">
    <text evidence="1">The sequence shown here is derived from an EMBL/GenBank/DDBJ whole genome shotgun (WGS) entry which is preliminary data.</text>
</comment>
<name>A0A9P6M6B5_MORAP</name>
<keyword evidence="2" id="KW-1185">Reference proteome</keyword>
<accession>A0A9P6M6B5</accession>
<gene>
    <name evidence="1" type="ORF">BGZ70_009957</name>
</gene>
<evidence type="ECO:0000313" key="2">
    <source>
        <dbReference type="Proteomes" id="UP000738359"/>
    </source>
</evidence>
<dbReference type="OrthoDB" id="2440514at2759"/>
<dbReference type="SUPFAM" id="SSF142921">
    <property type="entry name" value="WGR domain-like"/>
    <property type="match status" value="1"/>
</dbReference>